<dbReference type="InterPro" id="IPR003661">
    <property type="entry name" value="HisK_dim/P_dom"/>
</dbReference>
<comment type="catalytic activity">
    <reaction evidence="1">
        <text>ATP + protein L-histidine = ADP + protein N-phospho-L-histidine.</text>
        <dbReference type="EC" id="2.7.13.3"/>
    </reaction>
</comment>
<keyword evidence="4 7" id="KW-0418">Kinase</keyword>
<dbReference type="CDD" id="cd00082">
    <property type="entry name" value="HisKA"/>
    <property type="match status" value="1"/>
</dbReference>
<dbReference type="SMART" id="SM00388">
    <property type="entry name" value="HisKA"/>
    <property type="match status" value="1"/>
</dbReference>
<accession>A0AAW7YSM2</accession>
<keyword evidence="8" id="KW-1185">Reference proteome</keyword>
<dbReference type="SUPFAM" id="SSF47384">
    <property type="entry name" value="Homodimeric domain of signal transducing histidine kinase"/>
    <property type="match status" value="1"/>
</dbReference>
<dbReference type="AlphaFoldDB" id="A0AAW7YSM2"/>
<name>A0AAW7YSM2_9STAP</name>
<dbReference type="FunFam" id="1.10.287.130:FF:000063">
    <property type="entry name" value="Hybrid sensor histidine kinase/response regulator"/>
    <property type="match status" value="1"/>
</dbReference>
<organism evidence="7 8">
    <name type="scientific">Staphylococcus pasteuri_A</name>
    <dbReference type="NCBI Taxonomy" id="3062664"/>
    <lineage>
        <taxon>Bacteria</taxon>
        <taxon>Bacillati</taxon>
        <taxon>Bacillota</taxon>
        <taxon>Bacilli</taxon>
        <taxon>Bacillales</taxon>
        <taxon>Staphylococcaceae</taxon>
        <taxon>Staphylococcus</taxon>
    </lineage>
</organism>
<sequence>RTQQLSSINQQLVHATSSAEQANQSKTRFLAAVSHDLMQPLNAAKLFTGSLLEAELEKEAKFLAASIDKSLYSAEEIISDLLDISRLESG</sequence>
<dbReference type="Gene3D" id="1.10.287.130">
    <property type="match status" value="1"/>
</dbReference>
<protein>
    <recommendedName>
        <fullName evidence="2">histidine kinase</fullName>
        <ecNumber evidence="2">2.7.13.3</ecNumber>
    </recommendedName>
</protein>
<dbReference type="EMBL" id="JAUOQO010000352">
    <property type="protein sequence ID" value="MDO6575211.1"/>
    <property type="molecule type" value="Genomic_DNA"/>
</dbReference>
<keyword evidence="3" id="KW-0808">Transferase</keyword>
<dbReference type="InterPro" id="IPR036097">
    <property type="entry name" value="HisK_dim/P_sf"/>
</dbReference>
<evidence type="ECO:0000313" key="8">
    <source>
        <dbReference type="Proteomes" id="UP001170310"/>
    </source>
</evidence>
<reference evidence="7" key="1">
    <citation type="submission" date="2023-07" db="EMBL/GenBank/DDBJ databases">
        <title>Genome content predicts the carbon catabolic preferences of heterotrophic bacteria.</title>
        <authorList>
            <person name="Gralka M."/>
        </authorList>
    </citation>
    <scope>NUCLEOTIDE SEQUENCE</scope>
    <source>
        <strain evidence="7">E2R20</strain>
    </source>
</reference>
<evidence type="ECO:0000256" key="5">
    <source>
        <dbReference type="ARBA" id="ARBA00023012"/>
    </source>
</evidence>
<gene>
    <name evidence="7" type="ORF">Q4528_13935</name>
</gene>
<proteinExistence type="predicted"/>
<evidence type="ECO:0000313" key="7">
    <source>
        <dbReference type="EMBL" id="MDO6575211.1"/>
    </source>
</evidence>
<dbReference type="PANTHER" id="PTHR43711">
    <property type="entry name" value="TWO-COMPONENT HISTIDINE KINASE"/>
    <property type="match status" value="1"/>
</dbReference>
<dbReference type="Pfam" id="PF00512">
    <property type="entry name" value="HisKA"/>
    <property type="match status" value="1"/>
</dbReference>
<evidence type="ECO:0000256" key="4">
    <source>
        <dbReference type="ARBA" id="ARBA00022777"/>
    </source>
</evidence>
<keyword evidence="5" id="KW-0902">Two-component regulatory system</keyword>
<dbReference type="GO" id="GO:0000155">
    <property type="term" value="F:phosphorelay sensor kinase activity"/>
    <property type="evidence" value="ECO:0007669"/>
    <property type="project" value="InterPro"/>
</dbReference>
<feature type="non-terminal residue" evidence="7">
    <location>
        <position position="90"/>
    </location>
</feature>
<evidence type="ECO:0000256" key="1">
    <source>
        <dbReference type="ARBA" id="ARBA00000085"/>
    </source>
</evidence>
<evidence type="ECO:0000259" key="6">
    <source>
        <dbReference type="SMART" id="SM00388"/>
    </source>
</evidence>
<evidence type="ECO:0000256" key="3">
    <source>
        <dbReference type="ARBA" id="ARBA00022679"/>
    </source>
</evidence>
<feature type="non-terminal residue" evidence="7">
    <location>
        <position position="1"/>
    </location>
</feature>
<dbReference type="PANTHER" id="PTHR43711:SF1">
    <property type="entry name" value="HISTIDINE KINASE 1"/>
    <property type="match status" value="1"/>
</dbReference>
<dbReference type="Proteomes" id="UP001170310">
    <property type="component" value="Unassembled WGS sequence"/>
</dbReference>
<comment type="caution">
    <text evidence="7">The sequence shown here is derived from an EMBL/GenBank/DDBJ whole genome shotgun (WGS) entry which is preliminary data.</text>
</comment>
<evidence type="ECO:0000256" key="2">
    <source>
        <dbReference type="ARBA" id="ARBA00012438"/>
    </source>
</evidence>
<feature type="domain" description="Signal transduction histidine kinase dimerisation/phosphoacceptor" evidence="6">
    <location>
        <begin position="25"/>
        <end position="90"/>
    </location>
</feature>
<dbReference type="InterPro" id="IPR050736">
    <property type="entry name" value="Sensor_HK_Regulatory"/>
</dbReference>
<dbReference type="EC" id="2.7.13.3" evidence="2"/>